<gene>
    <name evidence="1" type="ORF">RchiOBHm_Chr4g0425741</name>
</gene>
<accession>A0A2P6QZ64</accession>
<comment type="caution">
    <text evidence="1">The sequence shown here is derived from an EMBL/GenBank/DDBJ whole genome shotgun (WGS) entry which is preliminary data.</text>
</comment>
<sequence>MEVVITFFRSSVRYLEVVKCARTLSMELIYSGMRMSSNSVYVVAEVLELF</sequence>
<dbReference type="EMBL" id="PDCK01000042">
    <property type="protein sequence ID" value="PRQ39485.1"/>
    <property type="molecule type" value="Genomic_DNA"/>
</dbReference>
<dbReference type="AlphaFoldDB" id="A0A2P6QZ64"/>
<proteinExistence type="predicted"/>
<dbReference type="Gramene" id="PRQ39485">
    <property type="protein sequence ID" value="PRQ39485"/>
    <property type="gene ID" value="RchiOBHm_Chr4g0425741"/>
</dbReference>
<evidence type="ECO:0000313" key="2">
    <source>
        <dbReference type="Proteomes" id="UP000238479"/>
    </source>
</evidence>
<reference evidence="1 2" key="1">
    <citation type="journal article" date="2018" name="Nat. Genet.">
        <title>The Rosa genome provides new insights in the design of modern roses.</title>
        <authorList>
            <person name="Bendahmane M."/>
        </authorList>
    </citation>
    <scope>NUCLEOTIDE SEQUENCE [LARGE SCALE GENOMIC DNA]</scope>
    <source>
        <strain evidence="2">cv. Old Blush</strain>
    </source>
</reference>
<dbReference type="Proteomes" id="UP000238479">
    <property type="component" value="Chromosome 4"/>
</dbReference>
<organism evidence="1 2">
    <name type="scientific">Rosa chinensis</name>
    <name type="common">China rose</name>
    <dbReference type="NCBI Taxonomy" id="74649"/>
    <lineage>
        <taxon>Eukaryota</taxon>
        <taxon>Viridiplantae</taxon>
        <taxon>Streptophyta</taxon>
        <taxon>Embryophyta</taxon>
        <taxon>Tracheophyta</taxon>
        <taxon>Spermatophyta</taxon>
        <taxon>Magnoliopsida</taxon>
        <taxon>eudicotyledons</taxon>
        <taxon>Gunneridae</taxon>
        <taxon>Pentapetalae</taxon>
        <taxon>rosids</taxon>
        <taxon>fabids</taxon>
        <taxon>Rosales</taxon>
        <taxon>Rosaceae</taxon>
        <taxon>Rosoideae</taxon>
        <taxon>Rosoideae incertae sedis</taxon>
        <taxon>Rosa</taxon>
    </lineage>
</organism>
<evidence type="ECO:0000313" key="1">
    <source>
        <dbReference type="EMBL" id="PRQ39485.1"/>
    </source>
</evidence>
<name>A0A2P6QZ64_ROSCH</name>
<keyword evidence="2" id="KW-1185">Reference proteome</keyword>
<protein>
    <submittedName>
        <fullName evidence="1">Uncharacterized protein</fullName>
    </submittedName>
</protein>